<dbReference type="CDD" id="cd02038">
    <property type="entry name" value="FlhG-like"/>
    <property type="match status" value="1"/>
</dbReference>
<dbReference type="GO" id="GO:0005524">
    <property type="term" value="F:ATP binding"/>
    <property type="evidence" value="ECO:0007669"/>
    <property type="project" value="UniProtKB-KW"/>
</dbReference>
<dbReference type="InterPro" id="IPR025501">
    <property type="entry name" value="MinD_FleN"/>
</dbReference>
<name>A0A2U2J106_9SPHN</name>
<dbReference type="InterPro" id="IPR027417">
    <property type="entry name" value="P-loop_NTPase"/>
</dbReference>
<evidence type="ECO:0000256" key="2">
    <source>
        <dbReference type="ARBA" id="ARBA00022840"/>
    </source>
</evidence>
<dbReference type="GO" id="GO:0016887">
    <property type="term" value="F:ATP hydrolysis activity"/>
    <property type="evidence" value="ECO:0007669"/>
    <property type="project" value="TreeGrafter"/>
</dbReference>
<evidence type="ECO:0000259" key="3">
    <source>
        <dbReference type="Pfam" id="PF01656"/>
    </source>
</evidence>
<protein>
    <submittedName>
        <fullName evidence="4">MinD/ParA family protein</fullName>
    </submittedName>
</protein>
<accession>A0A2U2J106</accession>
<sequence>MISLRERSARVIAVTSGKGGVGKTNISVNLSVALARLGKDAMLVDGDMGMANANILLGMNATTTIADVLARDCGLEDVVQQGLSGVRIVPGHSGSGILPGLDRNDRRRLAEAFRPYAGKLDHIIVDTASGIYPEAMELVASSDMILVVLSAEPTAFMDAYALVKVLSLDHGCNAVSVVTNMVEDETSGRALFQHFSEVVRRFLPIRLSHLGSVPRDDHVRESVFRKRCCLEAYPDSRASAAFTRIARVVADAELPATEGGDRFFGMEVLHGAC</sequence>
<dbReference type="PIRSF" id="PIRSF003092">
    <property type="entry name" value="MinD"/>
    <property type="match status" value="1"/>
</dbReference>
<dbReference type="InterPro" id="IPR050625">
    <property type="entry name" value="ParA/MinD_ATPase"/>
</dbReference>
<dbReference type="PANTHER" id="PTHR43384:SF4">
    <property type="entry name" value="CELLULOSE BIOSYNTHESIS PROTEIN BCSQ-RELATED"/>
    <property type="match status" value="1"/>
</dbReference>
<dbReference type="OrthoDB" id="9804460at2"/>
<comment type="caution">
    <text evidence="4">The sequence shown here is derived from an EMBL/GenBank/DDBJ whole genome shotgun (WGS) entry which is preliminary data.</text>
</comment>
<dbReference type="GO" id="GO:0051782">
    <property type="term" value="P:negative regulation of cell division"/>
    <property type="evidence" value="ECO:0007669"/>
    <property type="project" value="TreeGrafter"/>
</dbReference>
<dbReference type="InterPro" id="IPR002586">
    <property type="entry name" value="CobQ/CobB/MinD/ParA_Nub-bd_dom"/>
</dbReference>
<gene>
    <name evidence="4" type="ORF">DF286_03405</name>
</gene>
<dbReference type="Gene3D" id="3.40.50.300">
    <property type="entry name" value="P-loop containing nucleotide triphosphate hydrolases"/>
    <property type="match status" value="1"/>
</dbReference>
<dbReference type="GO" id="GO:0005829">
    <property type="term" value="C:cytosol"/>
    <property type="evidence" value="ECO:0007669"/>
    <property type="project" value="TreeGrafter"/>
</dbReference>
<dbReference type="SUPFAM" id="SSF52540">
    <property type="entry name" value="P-loop containing nucleoside triphosphate hydrolases"/>
    <property type="match status" value="1"/>
</dbReference>
<evidence type="ECO:0000313" key="5">
    <source>
        <dbReference type="Proteomes" id="UP000245916"/>
    </source>
</evidence>
<proteinExistence type="predicted"/>
<dbReference type="EMBL" id="QFFF01000001">
    <property type="protein sequence ID" value="PWG02019.1"/>
    <property type="molecule type" value="Genomic_DNA"/>
</dbReference>
<evidence type="ECO:0000256" key="1">
    <source>
        <dbReference type="ARBA" id="ARBA00022741"/>
    </source>
</evidence>
<keyword evidence="1" id="KW-0547">Nucleotide-binding</keyword>
<dbReference type="Pfam" id="PF01656">
    <property type="entry name" value="CbiA"/>
    <property type="match status" value="1"/>
</dbReference>
<dbReference type="GO" id="GO:0009898">
    <property type="term" value="C:cytoplasmic side of plasma membrane"/>
    <property type="evidence" value="ECO:0007669"/>
    <property type="project" value="TreeGrafter"/>
</dbReference>
<dbReference type="InterPro" id="IPR033875">
    <property type="entry name" value="FlhG"/>
</dbReference>
<dbReference type="Proteomes" id="UP000245916">
    <property type="component" value="Unassembled WGS sequence"/>
</dbReference>
<reference evidence="4 5" key="1">
    <citation type="submission" date="2018-05" db="EMBL/GenBank/DDBJ databases">
        <title>Genome of Sphingosinicella humi QZX222.</title>
        <authorList>
            <person name="Qiao Z."/>
            <person name="Wang G."/>
        </authorList>
    </citation>
    <scope>NUCLEOTIDE SEQUENCE [LARGE SCALE GENOMIC DNA]</scope>
    <source>
        <strain evidence="4 5">QZX222</strain>
    </source>
</reference>
<keyword evidence="2" id="KW-0067">ATP-binding</keyword>
<dbReference type="PANTHER" id="PTHR43384">
    <property type="entry name" value="SEPTUM SITE-DETERMINING PROTEIN MIND HOMOLOG, CHLOROPLASTIC-RELATED"/>
    <property type="match status" value="1"/>
</dbReference>
<dbReference type="AlphaFoldDB" id="A0A2U2J106"/>
<organism evidence="4 5">
    <name type="scientific">Allosphingosinicella humi</name>
    <dbReference type="NCBI Taxonomy" id="2068657"/>
    <lineage>
        <taxon>Bacteria</taxon>
        <taxon>Pseudomonadati</taxon>
        <taxon>Pseudomonadota</taxon>
        <taxon>Alphaproteobacteria</taxon>
        <taxon>Sphingomonadales</taxon>
        <taxon>Sphingomonadaceae</taxon>
        <taxon>Allosphingosinicella</taxon>
    </lineage>
</organism>
<keyword evidence="5" id="KW-1185">Reference proteome</keyword>
<feature type="domain" description="CobQ/CobB/MinD/ParA nucleotide binding" evidence="3">
    <location>
        <begin position="12"/>
        <end position="226"/>
    </location>
</feature>
<evidence type="ECO:0000313" key="4">
    <source>
        <dbReference type="EMBL" id="PWG02019.1"/>
    </source>
</evidence>
<dbReference type="RefSeq" id="WP_109270159.1">
    <property type="nucleotide sequence ID" value="NZ_QFFF01000001.1"/>
</dbReference>